<feature type="signal peptide" evidence="1">
    <location>
        <begin position="1"/>
        <end position="26"/>
    </location>
</feature>
<evidence type="ECO:0008006" key="3">
    <source>
        <dbReference type="Google" id="ProtNLM"/>
    </source>
</evidence>
<feature type="chain" id="PRO_5004546419" description="Secreted protein" evidence="1">
    <location>
        <begin position="27"/>
        <end position="183"/>
    </location>
</feature>
<name>S6BNJ8_BABBO</name>
<dbReference type="EMBL" id="AK441893">
    <property type="protein sequence ID" value="BAN65687.1"/>
    <property type="molecule type" value="mRNA"/>
</dbReference>
<accession>S6BNJ8</accession>
<evidence type="ECO:0000313" key="2">
    <source>
        <dbReference type="EMBL" id="BAN65687.1"/>
    </source>
</evidence>
<proteinExistence type="evidence at transcript level"/>
<evidence type="ECO:0000256" key="1">
    <source>
        <dbReference type="SAM" id="SignalP"/>
    </source>
</evidence>
<sequence>MLRLRMALTVALSTVAISTTARVCFCDPNGTQSSFFIPLVITSLRATNRFSSSAMLISTIISLCSDINSFPVRPSCEKSNFSTLINSSFWFSDWTLNILEVSISRCSNRSLCAAGMTLQTSSDLISFLLICSLKKCIEALVNNTLKSPMGKKSSHTLDSASHSLITVTMFSITLAANSSISLT</sequence>
<keyword evidence="1" id="KW-0732">Signal</keyword>
<protein>
    <recommendedName>
        <fullName evidence="3">Secreted protein</fullName>
    </recommendedName>
</protein>
<organism evidence="2">
    <name type="scientific">Babesia bovis</name>
    <dbReference type="NCBI Taxonomy" id="5865"/>
    <lineage>
        <taxon>Eukaryota</taxon>
        <taxon>Sar</taxon>
        <taxon>Alveolata</taxon>
        <taxon>Apicomplexa</taxon>
        <taxon>Aconoidasida</taxon>
        <taxon>Piroplasmida</taxon>
        <taxon>Babesiidae</taxon>
        <taxon>Babesia</taxon>
    </lineage>
</organism>
<dbReference type="AlphaFoldDB" id="S6BNJ8"/>
<reference evidence="2" key="1">
    <citation type="journal article" date="2014" name="BMC Genomics">
        <title>The Babesia bovis gene and promoter model: an update from full-length EST analysis.</title>
        <authorList>
            <person name="Yamagishi J."/>
            <person name="Wakaguri H."/>
            <person name="Yokoyama N."/>
            <person name="Yamashita R."/>
            <person name="Suzuki Y."/>
            <person name="Xuan X."/>
            <person name="Igarashi I."/>
        </authorList>
    </citation>
    <scope>NUCLEOTIDE SEQUENCE</scope>
    <source>
        <strain evidence="2">Texas</strain>
    </source>
</reference>